<accession>A6DTY6</accession>
<proteinExistence type="predicted"/>
<sequence>MKTIIITIIFLINTLLLASDIDSSKEVKHVDEEIYEIEGDFYEKIRQIEHEYRKDFTKILLGADKVEIFIVKFDELKTINNNIDEEKFMKTLSNKQTEILQKKILSKDEINLVLTTLSKQIKSPENENHIDCHYPIHGMKIHKQDVLIFESTFCWFCSNFDFKYPIGNGTLQTTEEMERIFKKLLPIPQSEIDRFNKQFKKKK</sequence>
<dbReference type="AlphaFoldDB" id="A6DTY6"/>
<protein>
    <submittedName>
        <fullName evidence="1">Uncharacterized protein</fullName>
    </submittedName>
</protein>
<evidence type="ECO:0000313" key="1">
    <source>
        <dbReference type="EMBL" id="EDM24902.1"/>
    </source>
</evidence>
<keyword evidence="2" id="KW-1185">Reference proteome</keyword>
<name>A6DTY6_9BACT</name>
<evidence type="ECO:0000313" key="2">
    <source>
        <dbReference type="Proteomes" id="UP000004947"/>
    </source>
</evidence>
<reference evidence="1 2" key="1">
    <citation type="journal article" date="2010" name="J. Bacteriol.">
        <title>Genome sequence of Lentisphaera araneosa HTCC2155T, the type species of the order Lentisphaerales in the phylum Lentisphaerae.</title>
        <authorList>
            <person name="Thrash J.C."/>
            <person name="Cho J.C."/>
            <person name="Vergin K.L."/>
            <person name="Morris R.M."/>
            <person name="Giovannoni S.J."/>
        </authorList>
    </citation>
    <scope>NUCLEOTIDE SEQUENCE [LARGE SCALE GENOMIC DNA]</scope>
    <source>
        <strain evidence="1 2">HTCC2155</strain>
    </source>
</reference>
<dbReference type="RefSeq" id="WP_007281275.1">
    <property type="nucleotide sequence ID" value="NZ_ABCK01000043.1"/>
</dbReference>
<dbReference type="OrthoDB" id="190630at2"/>
<organism evidence="1 2">
    <name type="scientific">Lentisphaera araneosa HTCC2155</name>
    <dbReference type="NCBI Taxonomy" id="313628"/>
    <lineage>
        <taxon>Bacteria</taxon>
        <taxon>Pseudomonadati</taxon>
        <taxon>Lentisphaerota</taxon>
        <taxon>Lentisphaeria</taxon>
        <taxon>Lentisphaerales</taxon>
        <taxon>Lentisphaeraceae</taxon>
        <taxon>Lentisphaera</taxon>
    </lineage>
</organism>
<dbReference type="eggNOG" id="ENOG5033Z06">
    <property type="taxonomic scope" value="Bacteria"/>
</dbReference>
<dbReference type="Proteomes" id="UP000004947">
    <property type="component" value="Unassembled WGS sequence"/>
</dbReference>
<comment type="caution">
    <text evidence="1">The sequence shown here is derived from an EMBL/GenBank/DDBJ whole genome shotgun (WGS) entry which is preliminary data.</text>
</comment>
<dbReference type="EMBL" id="ABCK01000043">
    <property type="protein sequence ID" value="EDM24902.1"/>
    <property type="molecule type" value="Genomic_DNA"/>
</dbReference>
<gene>
    <name evidence="1" type="ORF">LNTAR_04201</name>
</gene>